<feature type="chain" id="PRO_5025667888" description="beta-glucosidase" evidence="15">
    <location>
        <begin position="21"/>
        <end position="795"/>
    </location>
</feature>
<evidence type="ECO:0000256" key="15">
    <source>
        <dbReference type="SAM" id="SignalP"/>
    </source>
</evidence>
<dbReference type="InterPro" id="IPR001764">
    <property type="entry name" value="Glyco_hydro_3_N"/>
</dbReference>
<keyword evidence="18" id="KW-1185">Reference proteome</keyword>
<dbReference type="AlphaFoldDB" id="A0A6A6S321"/>
<evidence type="ECO:0000313" key="17">
    <source>
        <dbReference type="EMBL" id="KAF2642219.1"/>
    </source>
</evidence>
<keyword evidence="7 15" id="KW-0732">Signal</keyword>
<comment type="catalytic activity">
    <reaction evidence="1">
        <text>Hydrolysis of terminal, non-reducing beta-D-glucosyl residues with release of beta-D-glucose.</text>
        <dbReference type="EC" id="3.2.1.21"/>
    </reaction>
</comment>
<keyword evidence="11" id="KW-0119">Carbohydrate metabolism</keyword>
<evidence type="ECO:0000256" key="6">
    <source>
        <dbReference type="ARBA" id="ARBA00022525"/>
    </source>
</evidence>
<evidence type="ECO:0000259" key="16">
    <source>
        <dbReference type="SMART" id="SM01217"/>
    </source>
</evidence>
<reference evidence="17" key="1">
    <citation type="journal article" date="2020" name="Stud. Mycol.">
        <title>101 Dothideomycetes genomes: a test case for predicting lifestyles and emergence of pathogens.</title>
        <authorList>
            <person name="Haridas S."/>
            <person name="Albert R."/>
            <person name="Binder M."/>
            <person name="Bloem J."/>
            <person name="Labutti K."/>
            <person name="Salamov A."/>
            <person name="Andreopoulos B."/>
            <person name="Baker S."/>
            <person name="Barry K."/>
            <person name="Bills G."/>
            <person name="Bluhm B."/>
            <person name="Cannon C."/>
            <person name="Castanera R."/>
            <person name="Culley D."/>
            <person name="Daum C."/>
            <person name="Ezra D."/>
            <person name="Gonzalez J."/>
            <person name="Henrissat B."/>
            <person name="Kuo A."/>
            <person name="Liang C."/>
            <person name="Lipzen A."/>
            <person name="Lutzoni F."/>
            <person name="Magnuson J."/>
            <person name="Mondo S."/>
            <person name="Nolan M."/>
            <person name="Ohm R."/>
            <person name="Pangilinan J."/>
            <person name="Park H.-J."/>
            <person name="Ramirez L."/>
            <person name="Alfaro M."/>
            <person name="Sun H."/>
            <person name="Tritt A."/>
            <person name="Yoshinaga Y."/>
            <person name="Zwiers L.-H."/>
            <person name="Turgeon B."/>
            <person name="Goodwin S."/>
            <person name="Spatafora J."/>
            <person name="Crous P."/>
            <person name="Grigoriev I."/>
        </authorList>
    </citation>
    <scope>NUCLEOTIDE SEQUENCE</scope>
    <source>
        <strain evidence="17">CBS 473.64</strain>
    </source>
</reference>
<evidence type="ECO:0000256" key="3">
    <source>
        <dbReference type="ARBA" id="ARBA00004987"/>
    </source>
</evidence>
<dbReference type="GO" id="GO:0008422">
    <property type="term" value="F:beta-glucosidase activity"/>
    <property type="evidence" value="ECO:0007669"/>
    <property type="project" value="UniProtKB-EC"/>
</dbReference>
<comment type="similarity">
    <text evidence="4">Belongs to the glycosyl hydrolase 3 family.</text>
</comment>
<comment type="subcellular location">
    <subcellularLocation>
        <location evidence="2">Secreted</location>
    </subcellularLocation>
</comment>
<gene>
    <name evidence="17" type="ORF">P280DRAFT_425065</name>
</gene>
<keyword evidence="13" id="KW-0624">Polysaccharide degradation</keyword>
<feature type="region of interest" description="Disordered" evidence="14">
    <location>
        <begin position="186"/>
        <end position="236"/>
    </location>
</feature>
<organism evidence="17 18">
    <name type="scientific">Massarina eburnea CBS 473.64</name>
    <dbReference type="NCBI Taxonomy" id="1395130"/>
    <lineage>
        <taxon>Eukaryota</taxon>
        <taxon>Fungi</taxon>
        <taxon>Dikarya</taxon>
        <taxon>Ascomycota</taxon>
        <taxon>Pezizomycotina</taxon>
        <taxon>Dothideomycetes</taxon>
        <taxon>Pleosporomycetidae</taxon>
        <taxon>Pleosporales</taxon>
        <taxon>Massarineae</taxon>
        <taxon>Massarinaceae</taxon>
        <taxon>Massarina</taxon>
    </lineage>
</organism>
<proteinExistence type="inferred from homology"/>
<evidence type="ECO:0000313" key="18">
    <source>
        <dbReference type="Proteomes" id="UP000799753"/>
    </source>
</evidence>
<dbReference type="PANTHER" id="PTHR42715:SF14">
    <property type="entry name" value="BETA-GLUCOSIDASE D-RELATED"/>
    <property type="match status" value="1"/>
</dbReference>
<dbReference type="Pfam" id="PF00933">
    <property type="entry name" value="Glyco_hydro_3"/>
    <property type="match status" value="1"/>
</dbReference>
<dbReference type="SUPFAM" id="SSF52279">
    <property type="entry name" value="Beta-D-glucan exohydrolase, C-terminal domain"/>
    <property type="match status" value="1"/>
</dbReference>
<comment type="pathway">
    <text evidence="3">Glycan metabolism; cellulose degradation.</text>
</comment>
<dbReference type="InterPro" id="IPR036881">
    <property type="entry name" value="Glyco_hydro_3_C_sf"/>
</dbReference>
<dbReference type="PANTHER" id="PTHR42715">
    <property type="entry name" value="BETA-GLUCOSIDASE"/>
    <property type="match status" value="1"/>
</dbReference>
<evidence type="ECO:0000256" key="11">
    <source>
        <dbReference type="ARBA" id="ARBA00023277"/>
    </source>
</evidence>
<dbReference type="InterPro" id="IPR036962">
    <property type="entry name" value="Glyco_hydro_3_N_sf"/>
</dbReference>
<dbReference type="FunFam" id="2.60.40.10:FF:000757">
    <property type="entry name" value="Beta-glucosidase G"/>
    <property type="match status" value="1"/>
</dbReference>
<evidence type="ECO:0000256" key="10">
    <source>
        <dbReference type="ARBA" id="ARBA00023180"/>
    </source>
</evidence>
<feature type="signal peptide" evidence="15">
    <location>
        <begin position="1"/>
        <end position="20"/>
    </location>
</feature>
<evidence type="ECO:0000256" key="5">
    <source>
        <dbReference type="ARBA" id="ARBA00012744"/>
    </source>
</evidence>
<evidence type="ECO:0000256" key="14">
    <source>
        <dbReference type="SAM" id="MobiDB-lite"/>
    </source>
</evidence>
<evidence type="ECO:0000256" key="9">
    <source>
        <dbReference type="ARBA" id="ARBA00023001"/>
    </source>
</evidence>
<dbReference type="PRINTS" id="PR00133">
    <property type="entry name" value="GLHYDRLASE3"/>
</dbReference>
<keyword evidence="8 17" id="KW-0378">Hydrolase</keyword>
<feature type="compositionally biased region" description="Gly residues" evidence="14">
    <location>
        <begin position="191"/>
        <end position="211"/>
    </location>
</feature>
<dbReference type="EC" id="3.2.1.21" evidence="5"/>
<dbReference type="Pfam" id="PF14310">
    <property type="entry name" value="Fn3-like"/>
    <property type="match status" value="1"/>
</dbReference>
<evidence type="ECO:0000256" key="12">
    <source>
        <dbReference type="ARBA" id="ARBA00023295"/>
    </source>
</evidence>
<evidence type="ECO:0000256" key="2">
    <source>
        <dbReference type="ARBA" id="ARBA00004613"/>
    </source>
</evidence>
<dbReference type="InterPro" id="IPR026891">
    <property type="entry name" value="Fn3-like"/>
</dbReference>
<dbReference type="SMART" id="SM01217">
    <property type="entry name" value="Fn3_like"/>
    <property type="match status" value="1"/>
</dbReference>
<dbReference type="Gene3D" id="3.40.50.1700">
    <property type="entry name" value="Glycoside hydrolase family 3 C-terminal domain"/>
    <property type="match status" value="1"/>
</dbReference>
<keyword evidence="9" id="KW-0136">Cellulose degradation</keyword>
<accession>A0A6A6S321</accession>
<feature type="compositionally biased region" description="Low complexity" evidence="14">
    <location>
        <begin position="224"/>
        <end position="236"/>
    </location>
</feature>
<feature type="domain" description="Fibronectin type III-like" evidence="16">
    <location>
        <begin position="715"/>
        <end position="784"/>
    </location>
</feature>
<dbReference type="EMBL" id="MU006782">
    <property type="protein sequence ID" value="KAF2642219.1"/>
    <property type="molecule type" value="Genomic_DNA"/>
</dbReference>
<evidence type="ECO:0000256" key="4">
    <source>
        <dbReference type="ARBA" id="ARBA00005336"/>
    </source>
</evidence>
<name>A0A6A6S321_9PLEO</name>
<dbReference type="InterPro" id="IPR013783">
    <property type="entry name" value="Ig-like_fold"/>
</dbReference>
<keyword evidence="6" id="KW-0964">Secreted</keyword>
<keyword evidence="10" id="KW-0325">Glycoprotein</keyword>
<dbReference type="Pfam" id="PF01915">
    <property type="entry name" value="Glyco_hydro_3_C"/>
    <property type="match status" value="1"/>
</dbReference>
<evidence type="ECO:0000256" key="7">
    <source>
        <dbReference type="ARBA" id="ARBA00022729"/>
    </source>
</evidence>
<dbReference type="Gene3D" id="2.60.40.10">
    <property type="entry name" value="Immunoglobulins"/>
    <property type="match status" value="1"/>
</dbReference>
<dbReference type="GO" id="GO:0005576">
    <property type="term" value="C:extracellular region"/>
    <property type="evidence" value="ECO:0007669"/>
    <property type="project" value="UniProtKB-SubCell"/>
</dbReference>
<evidence type="ECO:0000256" key="13">
    <source>
        <dbReference type="ARBA" id="ARBA00023326"/>
    </source>
</evidence>
<dbReference type="OrthoDB" id="416222at2759"/>
<dbReference type="InterPro" id="IPR050288">
    <property type="entry name" value="Cellulose_deg_GH3"/>
</dbReference>
<sequence>MTNLRSLVLLAVLYYGQANAADASANYTQQLLSSGTIKLGEWQSAYDRASAFVSSLSTTDKLSLVTGESAGNFSGIVGLDSSSNPLDYYFVTGWPAGLAMAMTWDKDAINGQGKALGAEFKGKGVNLAYAPTVQPLGRSAWGGRTGETYGPDSYFAGMMAGNFVRGMASSGVTPSAKHFVLNEQETNRMSTGGGGGMGGGGGGAPGGGNMTGGSPPSMRRRQSSNETSSSNSTSTTVDGAYSVVVSDKAFHETYLAPFYDTVKNGIGGAMCAMNRINGTYACDSQDALAKYLKVELGFPGYVHPDAGAQHTGINSANAGMDLGSSSYWSNSTLGAGISNGSFTEERLDDMAVRVMMGYMKNGQDTGYPDHAGHTDDVDVRGNHSALARKYAADSIVLLKNTGSALPLKNHKSISIFGLHAAPRSVGPNTGLSVMSGVDSTMEGHMSQVGGSAMASFAFLSTPFQAMAERAMAARTSTTGFMFKWWLNNTSVTTSSGMSGSATEIQETTTGIATNSDACVVYINAWAGEGGDRSELRNEEQDELVNTVASTCNNTIVVVNTVGPRLVDQWIENENVTGVLYGGPLGQASGHAINDVLFGDVNPSGKLVHTIAKNESDYDQNTQISEEAEIDFSEGNFIDYKYFDQKNNTPRYEFGYGLSYTTFDFSKTLSIKKDEQKISSELASGDRAVGGREDLWDIVATVSTDVANSGKIAGAEVAQLYVEFPAEADEPVRQLRGFQKMTIQPGQKQNVEFELRRRDLSVWDTEAQEWRVVRGTYKFSVGASSRDLKASGSITV</sequence>
<dbReference type="Proteomes" id="UP000799753">
    <property type="component" value="Unassembled WGS sequence"/>
</dbReference>
<evidence type="ECO:0000256" key="1">
    <source>
        <dbReference type="ARBA" id="ARBA00000448"/>
    </source>
</evidence>
<evidence type="ECO:0000256" key="8">
    <source>
        <dbReference type="ARBA" id="ARBA00022801"/>
    </source>
</evidence>
<keyword evidence="12" id="KW-0326">Glycosidase</keyword>
<dbReference type="InterPro" id="IPR002772">
    <property type="entry name" value="Glyco_hydro_3_C"/>
</dbReference>
<dbReference type="Gene3D" id="3.20.20.300">
    <property type="entry name" value="Glycoside hydrolase, family 3, N-terminal domain"/>
    <property type="match status" value="1"/>
</dbReference>
<dbReference type="InterPro" id="IPR017853">
    <property type="entry name" value="GH"/>
</dbReference>
<dbReference type="SUPFAM" id="SSF51445">
    <property type="entry name" value="(Trans)glycosidases"/>
    <property type="match status" value="1"/>
</dbReference>
<dbReference type="GO" id="GO:0030245">
    <property type="term" value="P:cellulose catabolic process"/>
    <property type="evidence" value="ECO:0007669"/>
    <property type="project" value="UniProtKB-KW"/>
</dbReference>
<protein>
    <recommendedName>
        <fullName evidence="5">beta-glucosidase</fullName>
        <ecNumber evidence="5">3.2.1.21</ecNumber>
    </recommendedName>
</protein>